<dbReference type="InterPro" id="IPR027805">
    <property type="entry name" value="Transposase_HTH_dom"/>
</dbReference>
<keyword evidence="3" id="KW-1185">Reference proteome</keyword>
<sequence>MKQACCNRLLHPFNAHPQPGKRMVGLGAKALWELWQRTAEAERAKRLRQAQRPRGKRQAGGGRKQDAAVLGRLLVTLIYLRQHWTLQAIALTLDCAEATVWNYIHEMLPHLRERLPASLLEQWQQECPSIERAELEQWLAELPEGALLVDSWEQAIPRPTDDQE</sequence>
<evidence type="ECO:0000313" key="2">
    <source>
        <dbReference type="EMBL" id="MEP0820726.1"/>
    </source>
</evidence>
<evidence type="ECO:0000259" key="1">
    <source>
        <dbReference type="Pfam" id="PF13613"/>
    </source>
</evidence>
<evidence type="ECO:0000313" key="3">
    <source>
        <dbReference type="Proteomes" id="UP001464891"/>
    </source>
</evidence>
<reference evidence="2 3" key="1">
    <citation type="submission" date="2022-04" db="EMBL/GenBank/DDBJ databases">
        <title>Positive selection, recombination, and allopatry shape intraspecific diversity of widespread and dominant cyanobacteria.</title>
        <authorList>
            <person name="Wei J."/>
            <person name="Shu W."/>
            <person name="Hu C."/>
        </authorList>
    </citation>
    <scope>NUCLEOTIDE SEQUENCE [LARGE SCALE GENOMIC DNA]</scope>
    <source>
        <strain evidence="2 3">GB2-A4</strain>
    </source>
</reference>
<accession>A0ABV0JG20</accession>
<organism evidence="2 3">
    <name type="scientific">Trichocoleus desertorum GB2-A4</name>
    <dbReference type="NCBI Taxonomy" id="2933944"/>
    <lineage>
        <taxon>Bacteria</taxon>
        <taxon>Bacillati</taxon>
        <taxon>Cyanobacteriota</taxon>
        <taxon>Cyanophyceae</taxon>
        <taxon>Leptolyngbyales</taxon>
        <taxon>Trichocoleusaceae</taxon>
        <taxon>Trichocoleus</taxon>
    </lineage>
</organism>
<comment type="caution">
    <text evidence="2">The sequence shown here is derived from an EMBL/GenBank/DDBJ whole genome shotgun (WGS) entry which is preliminary data.</text>
</comment>
<dbReference type="EMBL" id="JAMPKM010000041">
    <property type="protein sequence ID" value="MEP0820726.1"/>
    <property type="molecule type" value="Genomic_DNA"/>
</dbReference>
<dbReference type="RefSeq" id="WP_190441925.1">
    <property type="nucleotide sequence ID" value="NZ_JAMPKM010000041.1"/>
</dbReference>
<feature type="domain" description="Transposase Helix-turn-helix" evidence="1">
    <location>
        <begin position="72"/>
        <end position="116"/>
    </location>
</feature>
<dbReference type="Pfam" id="PF13613">
    <property type="entry name" value="HTH_Tnp_4"/>
    <property type="match status" value="1"/>
</dbReference>
<name>A0ABV0JG20_9CYAN</name>
<protein>
    <submittedName>
        <fullName evidence="2">Transposase family protein</fullName>
    </submittedName>
</protein>
<dbReference type="Proteomes" id="UP001464891">
    <property type="component" value="Unassembled WGS sequence"/>
</dbReference>
<gene>
    <name evidence="2" type="ORF">NC998_26915</name>
</gene>
<proteinExistence type="predicted"/>